<gene>
    <name evidence="2" type="ORF">METZ01_LOCUS274976</name>
</gene>
<evidence type="ECO:0000256" key="1">
    <source>
        <dbReference type="SAM" id="Phobius"/>
    </source>
</evidence>
<keyword evidence="1" id="KW-0812">Transmembrane</keyword>
<protein>
    <submittedName>
        <fullName evidence="2">Uncharacterized protein</fullName>
    </submittedName>
</protein>
<name>A0A382KFI8_9ZZZZ</name>
<keyword evidence="1" id="KW-0472">Membrane</keyword>
<dbReference type="AlphaFoldDB" id="A0A382KFI8"/>
<dbReference type="EMBL" id="UINC01079783">
    <property type="protein sequence ID" value="SVC22122.1"/>
    <property type="molecule type" value="Genomic_DNA"/>
</dbReference>
<organism evidence="2">
    <name type="scientific">marine metagenome</name>
    <dbReference type="NCBI Taxonomy" id="408172"/>
    <lineage>
        <taxon>unclassified sequences</taxon>
        <taxon>metagenomes</taxon>
        <taxon>ecological metagenomes</taxon>
    </lineage>
</organism>
<keyword evidence="1" id="KW-1133">Transmembrane helix</keyword>
<reference evidence="2" key="1">
    <citation type="submission" date="2018-05" db="EMBL/GenBank/DDBJ databases">
        <authorList>
            <person name="Lanie J.A."/>
            <person name="Ng W.-L."/>
            <person name="Kazmierczak K.M."/>
            <person name="Andrzejewski T.M."/>
            <person name="Davidsen T.M."/>
            <person name="Wayne K.J."/>
            <person name="Tettelin H."/>
            <person name="Glass J.I."/>
            <person name="Rusch D."/>
            <person name="Podicherti R."/>
            <person name="Tsui H.-C.T."/>
            <person name="Winkler M.E."/>
        </authorList>
    </citation>
    <scope>NUCLEOTIDE SEQUENCE</scope>
</reference>
<proteinExistence type="predicted"/>
<feature type="transmembrane region" description="Helical" evidence="1">
    <location>
        <begin position="21"/>
        <end position="39"/>
    </location>
</feature>
<accession>A0A382KFI8</accession>
<sequence length="40" mass="4868">MERMIDYIVYYESSLRDEIKIYSLMLIVNIIVLSETFIYS</sequence>
<evidence type="ECO:0000313" key="2">
    <source>
        <dbReference type="EMBL" id="SVC22122.1"/>
    </source>
</evidence>